<reference evidence="2 3" key="1">
    <citation type="submission" date="2024-07" db="EMBL/GenBank/DDBJ databases">
        <title>Section-level genome sequencing and comparative genomics of Aspergillus sections Usti and Cavernicolus.</title>
        <authorList>
            <consortium name="Lawrence Berkeley National Laboratory"/>
            <person name="Nybo J.L."/>
            <person name="Vesth T.C."/>
            <person name="Theobald S."/>
            <person name="Frisvad J.C."/>
            <person name="Larsen T.O."/>
            <person name="Kjaerboelling I."/>
            <person name="Rothschild-Mancinelli K."/>
            <person name="Lyhne E.K."/>
            <person name="Kogle M.E."/>
            <person name="Barry K."/>
            <person name="Clum A."/>
            <person name="Na H."/>
            <person name="Ledsgaard L."/>
            <person name="Lin J."/>
            <person name="Lipzen A."/>
            <person name="Kuo A."/>
            <person name="Riley R."/>
            <person name="Mondo S."/>
            <person name="LaButti K."/>
            <person name="Haridas S."/>
            <person name="Pangalinan J."/>
            <person name="Salamov A.A."/>
            <person name="Simmons B.A."/>
            <person name="Magnuson J.K."/>
            <person name="Chen J."/>
            <person name="Drula E."/>
            <person name="Henrissat B."/>
            <person name="Wiebenga A."/>
            <person name="Lubbers R.J."/>
            <person name="Gomes A.C."/>
            <person name="Makela M.R."/>
            <person name="Stajich J."/>
            <person name="Grigoriev I.V."/>
            <person name="Mortensen U.H."/>
            <person name="De vries R.P."/>
            <person name="Baker S.E."/>
            <person name="Andersen M.R."/>
        </authorList>
    </citation>
    <scope>NUCLEOTIDE SEQUENCE [LARGE SCALE GENOMIC DNA]</scope>
    <source>
        <strain evidence="2 3">CBS 600.67</strain>
    </source>
</reference>
<accession>A0ABR4I835</accession>
<proteinExistence type="predicted"/>
<dbReference type="EMBL" id="JBFXLS010000048">
    <property type="protein sequence ID" value="KAL2823912.1"/>
    <property type="molecule type" value="Genomic_DNA"/>
</dbReference>
<evidence type="ECO:0000313" key="2">
    <source>
        <dbReference type="EMBL" id="KAL2823912.1"/>
    </source>
</evidence>
<evidence type="ECO:0000256" key="1">
    <source>
        <dbReference type="SAM" id="MobiDB-lite"/>
    </source>
</evidence>
<name>A0ABR4I835_9EURO</name>
<keyword evidence="3" id="KW-1185">Reference proteome</keyword>
<gene>
    <name evidence="2" type="ORF">BDW59DRAFT_90985</name>
</gene>
<evidence type="ECO:0000313" key="3">
    <source>
        <dbReference type="Proteomes" id="UP001610335"/>
    </source>
</evidence>
<comment type="caution">
    <text evidence="2">The sequence shown here is derived from an EMBL/GenBank/DDBJ whole genome shotgun (WGS) entry which is preliminary data.</text>
</comment>
<protein>
    <submittedName>
        <fullName evidence="2">Uncharacterized protein</fullName>
    </submittedName>
</protein>
<organism evidence="2 3">
    <name type="scientific">Aspergillus cavernicola</name>
    <dbReference type="NCBI Taxonomy" id="176166"/>
    <lineage>
        <taxon>Eukaryota</taxon>
        <taxon>Fungi</taxon>
        <taxon>Dikarya</taxon>
        <taxon>Ascomycota</taxon>
        <taxon>Pezizomycotina</taxon>
        <taxon>Eurotiomycetes</taxon>
        <taxon>Eurotiomycetidae</taxon>
        <taxon>Eurotiales</taxon>
        <taxon>Aspergillaceae</taxon>
        <taxon>Aspergillus</taxon>
        <taxon>Aspergillus subgen. Nidulantes</taxon>
    </lineage>
</organism>
<dbReference type="Proteomes" id="UP001610335">
    <property type="component" value="Unassembled WGS sequence"/>
</dbReference>
<sequence length="364" mass="40046">MSLRTIFLVGAPTFSSLQWDENGLLSESIPPFQHPNAHDEASRLSAETNPIKWRLLPGPIVPETPQMKGSPRWTGGAQFLTHDLATSTGIRTIVPDDSELSQFYNHSFTVHETSEISAPGALSGDSTLDSGLWTTESTGTSIATNDEREISTLRSPIKGGLTNLQDIPGAAYLNSIVPQTMTVNLIVAIIAIRPPRRIVTRQWKRQLDLVEAVVGDDTRTGFGVTFWLPPSDGQSSTRGYSDEGGQELRKSLMLLRPRDIVLLRTVGLSCFRDRVYGQSMRRGVSKIDLLHRQQVDATDTGGIYRLRDILNHAAKHEDLPLVKVRKVREWIRRFVDSAPDVAGGSTGPGRAVTLPPDTQGTCYN</sequence>
<feature type="region of interest" description="Disordered" evidence="1">
    <location>
        <begin position="342"/>
        <end position="364"/>
    </location>
</feature>